<dbReference type="EMBL" id="LCAV01000012">
    <property type="protein sequence ID" value="KKR99013.1"/>
    <property type="molecule type" value="Genomic_DNA"/>
</dbReference>
<dbReference type="GO" id="GO:0022857">
    <property type="term" value="F:transmembrane transporter activity"/>
    <property type="evidence" value="ECO:0007669"/>
    <property type="project" value="TreeGrafter"/>
</dbReference>
<feature type="transmembrane region" description="Helical" evidence="7">
    <location>
        <begin position="380"/>
        <end position="401"/>
    </location>
</feature>
<comment type="subcellular location">
    <subcellularLocation>
        <location evidence="1">Cell membrane</location>
        <topology evidence="1">Multi-pass membrane protein</topology>
    </subcellularLocation>
</comment>
<evidence type="ECO:0008006" key="12">
    <source>
        <dbReference type="Google" id="ProtNLM"/>
    </source>
</evidence>
<dbReference type="AlphaFoldDB" id="A0A0G0VDN7"/>
<dbReference type="Proteomes" id="UP000034108">
    <property type="component" value="Unassembled WGS sequence"/>
</dbReference>
<dbReference type="PANTHER" id="PTHR30572">
    <property type="entry name" value="MEMBRANE COMPONENT OF TRANSPORTER-RELATED"/>
    <property type="match status" value="1"/>
</dbReference>
<dbReference type="PANTHER" id="PTHR30572:SF4">
    <property type="entry name" value="ABC TRANSPORTER PERMEASE YTRF"/>
    <property type="match status" value="1"/>
</dbReference>
<protein>
    <recommendedName>
        <fullName evidence="12">ABC transporter, permease protein</fullName>
    </recommendedName>
</protein>
<evidence type="ECO:0000256" key="2">
    <source>
        <dbReference type="ARBA" id="ARBA00022475"/>
    </source>
</evidence>
<name>A0A0G0VDN7_9BACT</name>
<reference evidence="10 11" key="1">
    <citation type="journal article" date="2015" name="Nature">
        <title>rRNA introns, odd ribosomes, and small enigmatic genomes across a large radiation of phyla.</title>
        <authorList>
            <person name="Brown C.T."/>
            <person name="Hug L.A."/>
            <person name="Thomas B.C."/>
            <person name="Sharon I."/>
            <person name="Castelle C.J."/>
            <person name="Singh A."/>
            <person name="Wilkins M.J."/>
            <person name="Williams K.H."/>
            <person name="Banfield J.F."/>
        </authorList>
    </citation>
    <scope>NUCLEOTIDE SEQUENCE [LARGE SCALE GENOMIC DNA]</scope>
</reference>
<feature type="domain" description="ABC3 transporter permease C-terminal" evidence="8">
    <location>
        <begin position="295"/>
        <end position="412"/>
    </location>
</feature>
<evidence type="ECO:0000313" key="11">
    <source>
        <dbReference type="Proteomes" id="UP000034108"/>
    </source>
</evidence>
<evidence type="ECO:0000259" key="9">
    <source>
        <dbReference type="Pfam" id="PF12704"/>
    </source>
</evidence>
<dbReference type="InterPro" id="IPR050250">
    <property type="entry name" value="Macrolide_Exporter_MacB"/>
</dbReference>
<feature type="domain" description="MacB-like periplasmic core" evidence="9">
    <location>
        <begin position="25"/>
        <end position="251"/>
    </location>
</feature>
<comment type="similarity">
    <text evidence="6">Belongs to the ABC-4 integral membrane protein family.</text>
</comment>
<gene>
    <name evidence="10" type="ORF">UU49_C0012G0003</name>
</gene>
<keyword evidence="3 7" id="KW-0812">Transmembrane</keyword>
<evidence type="ECO:0000256" key="3">
    <source>
        <dbReference type="ARBA" id="ARBA00022692"/>
    </source>
</evidence>
<evidence type="ECO:0000256" key="1">
    <source>
        <dbReference type="ARBA" id="ARBA00004651"/>
    </source>
</evidence>
<dbReference type="InterPro" id="IPR003838">
    <property type="entry name" value="ABC3_permease_C"/>
</dbReference>
<evidence type="ECO:0000256" key="4">
    <source>
        <dbReference type="ARBA" id="ARBA00022989"/>
    </source>
</evidence>
<comment type="caution">
    <text evidence="10">The sequence shown here is derived from an EMBL/GenBank/DDBJ whole genome shotgun (WGS) entry which is preliminary data.</text>
</comment>
<keyword evidence="4 7" id="KW-1133">Transmembrane helix</keyword>
<evidence type="ECO:0000256" key="6">
    <source>
        <dbReference type="ARBA" id="ARBA00038076"/>
    </source>
</evidence>
<dbReference type="Pfam" id="PF12704">
    <property type="entry name" value="MacB_PCD"/>
    <property type="match status" value="1"/>
</dbReference>
<accession>A0A0G0VDN7</accession>
<evidence type="ECO:0000256" key="7">
    <source>
        <dbReference type="SAM" id="Phobius"/>
    </source>
</evidence>
<organism evidence="10 11">
    <name type="scientific">Candidatus Magasanikbacteria bacterium GW2011_GWC2_41_17</name>
    <dbReference type="NCBI Taxonomy" id="1619048"/>
    <lineage>
        <taxon>Bacteria</taxon>
        <taxon>Candidatus Magasanikiibacteriota</taxon>
    </lineage>
</organism>
<proteinExistence type="inferred from homology"/>
<sequence length="419" mass="45195">MLCDMNKIILIQSSLRALAKNKIRSALTILGISIGITAVIVVMSAGQSLRAFVGGQMDIFGPNLIQVETKVPSTKKNSTENAMGMATGITITTLTLDDSEAIAKLNNVEAISPGLTGQELVSFRDQIKKTMLWGTSEDILKINRVELAEGRVFSKEENLGLAKVAILGSKVKEKLFGDSDALGQDIKIERTNYHVIGVLAKQGTAGAMDMDSIVYLPVKTLQKSILGIDHVLFISLVVKDMALADYTADEIIGLLRQRHNISDPDKDDFSVTTMAEAQDMINTIFNGLTFLLLALVAVSLLVGGVGIMNIMYVTVSERTYEIGLRKAVGAREKDIFWQFLFEAIIMTLVAGAIGIVVGISLSYLISFVASSQGFDLPFSLSYSGILIAVIFSASVGLIFGLTPARRAAQLDPVVALRQE</sequence>
<dbReference type="STRING" id="1619048.UU49_C0012G0003"/>
<feature type="transmembrane region" description="Helical" evidence="7">
    <location>
        <begin position="26"/>
        <end position="46"/>
    </location>
</feature>
<evidence type="ECO:0000259" key="8">
    <source>
        <dbReference type="Pfam" id="PF02687"/>
    </source>
</evidence>
<evidence type="ECO:0000313" key="10">
    <source>
        <dbReference type="EMBL" id="KKR99013.1"/>
    </source>
</evidence>
<dbReference type="InterPro" id="IPR025857">
    <property type="entry name" value="MacB_PCD"/>
</dbReference>
<evidence type="ECO:0000256" key="5">
    <source>
        <dbReference type="ARBA" id="ARBA00023136"/>
    </source>
</evidence>
<feature type="transmembrane region" description="Helical" evidence="7">
    <location>
        <begin position="335"/>
        <end position="368"/>
    </location>
</feature>
<feature type="transmembrane region" description="Helical" evidence="7">
    <location>
        <begin position="290"/>
        <end position="315"/>
    </location>
</feature>
<dbReference type="Pfam" id="PF02687">
    <property type="entry name" value="FtsX"/>
    <property type="match status" value="1"/>
</dbReference>
<dbReference type="GO" id="GO:0005886">
    <property type="term" value="C:plasma membrane"/>
    <property type="evidence" value="ECO:0007669"/>
    <property type="project" value="UniProtKB-SubCell"/>
</dbReference>
<keyword evidence="5 7" id="KW-0472">Membrane</keyword>
<keyword evidence="2" id="KW-1003">Cell membrane</keyword>